<feature type="compositionally biased region" description="Basic and acidic residues" evidence="1">
    <location>
        <begin position="256"/>
        <end position="266"/>
    </location>
</feature>
<protein>
    <submittedName>
        <fullName evidence="2">Uncharacterized protein</fullName>
    </submittedName>
</protein>
<dbReference type="Proteomes" id="UP001151071">
    <property type="component" value="Unassembled WGS sequence"/>
</dbReference>
<evidence type="ECO:0000313" key="3">
    <source>
        <dbReference type="Proteomes" id="UP001151071"/>
    </source>
</evidence>
<accession>A0A9X3Z4A1</accession>
<evidence type="ECO:0000313" key="2">
    <source>
        <dbReference type="EMBL" id="MDA5109385.1"/>
    </source>
</evidence>
<dbReference type="AlphaFoldDB" id="A0A9X3Z4A1"/>
<keyword evidence="3" id="KW-1185">Reference proteome</keyword>
<gene>
    <name evidence="2" type="ORF">O3V59_13520</name>
</gene>
<sequence length="358" mass="40542">MKRPTYTLSSIIKKVFRSGERSLPREEICSRLEASGLITGFGMDGSALLAKVLRMDQSPVRVGRSEAIIELTYQPHQLFDMAYRFVRDTHTPKTLEQIAAELRRQTQFGWNQIMRMLQLERDPRFVQYQGDARWFLAEWTLANDQVYAFCRANGITQVAARSVHHFLEQEAGVAVDAMFLPALDDRFRLDGETLYIIARDGDEEEKHAGLEAAAAVETAEEAEPEADPAEAGQTAADTIDAGLSGASRPQPTDAQQGREEQRERNETHHHHEVHEQLHFEEELSMNTVQNQSVLEEVQQLLRQALGRLEARSAEMAQEVVAHFQQSNMQAIEVLMKEKHKNEQIALGIQQVLAATEQQ</sequence>
<feature type="compositionally biased region" description="Acidic residues" evidence="1">
    <location>
        <begin position="218"/>
        <end position="228"/>
    </location>
</feature>
<reference evidence="2" key="1">
    <citation type="submission" date="2022-12" db="EMBL/GenBank/DDBJ databases">
        <title>Draft genome sequence of the thermophilic strain Brevibacillus thermoruber HT42, isolated from Los Humeros, Puebla, Mexico, with biotechnological potential.</title>
        <authorList>
            <person name="Lara Sanchez J."/>
            <person name="Solis Palacios R."/>
            <person name="Bustos Baena A.S."/>
            <person name="Ruz Baez A.E."/>
            <person name="Espinosa Luna G."/>
            <person name="Oliart Ros R.M."/>
        </authorList>
    </citation>
    <scope>NUCLEOTIDE SEQUENCE</scope>
    <source>
        <strain evidence="2">HT42</strain>
    </source>
</reference>
<name>A0A9X3Z4A1_9BACL</name>
<organism evidence="2 3">
    <name type="scientific">Brevibacillus thermoruber</name>
    <dbReference type="NCBI Taxonomy" id="33942"/>
    <lineage>
        <taxon>Bacteria</taxon>
        <taxon>Bacillati</taxon>
        <taxon>Bacillota</taxon>
        <taxon>Bacilli</taxon>
        <taxon>Bacillales</taxon>
        <taxon>Paenibacillaceae</taxon>
        <taxon>Brevibacillus</taxon>
    </lineage>
</organism>
<dbReference type="EMBL" id="JAPYYP010000016">
    <property type="protein sequence ID" value="MDA5109385.1"/>
    <property type="molecule type" value="Genomic_DNA"/>
</dbReference>
<proteinExistence type="predicted"/>
<feature type="region of interest" description="Disordered" evidence="1">
    <location>
        <begin position="207"/>
        <end position="277"/>
    </location>
</feature>
<evidence type="ECO:0000256" key="1">
    <source>
        <dbReference type="SAM" id="MobiDB-lite"/>
    </source>
</evidence>
<comment type="caution">
    <text evidence="2">The sequence shown here is derived from an EMBL/GenBank/DDBJ whole genome shotgun (WGS) entry which is preliminary data.</text>
</comment>
<dbReference type="RefSeq" id="WP_271140343.1">
    <property type="nucleotide sequence ID" value="NZ_JAPYYP010000016.1"/>
</dbReference>